<dbReference type="AlphaFoldDB" id="A0A371CM51"/>
<reference evidence="2 3" key="1">
    <citation type="journal article" date="2018" name="Biotechnol. Biofuels">
        <title>Integrative visual omics of the white-rot fungus Polyporus brumalis exposes the biotechnological potential of its oxidative enzymes for delignifying raw plant biomass.</title>
        <authorList>
            <person name="Miyauchi S."/>
            <person name="Rancon A."/>
            <person name="Drula E."/>
            <person name="Hage H."/>
            <person name="Chaduli D."/>
            <person name="Favel A."/>
            <person name="Grisel S."/>
            <person name="Henrissat B."/>
            <person name="Herpoel-Gimbert I."/>
            <person name="Ruiz-Duenas F.J."/>
            <person name="Chevret D."/>
            <person name="Hainaut M."/>
            <person name="Lin J."/>
            <person name="Wang M."/>
            <person name="Pangilinan J."/>
            <person name="Lipzen A."/>
            <person name="Lesage-Meessen L."/>
            <person name="Navarro D."/>
            <person name="Riley R."/>
            <person name="Grigoriev I.V."/>
            <person name="Zhou S."/>
            <person name="Raouche S."/>
            <person name="Rosso M.N."/>
        </authorList>
    </citation>
    <scope>NUCLEOTIDE SEQUENCE [LARGE SCALE GENOMIC DNA]</scope>
    <source>
        <strain evidence="2 3">BRFM 1820</strain>
    </source>
</reference>
<organism evidence="2 3">
    <name type="scientific">Lentinus brumalis</name>
    <dbReference type="NCBI Taxonomy" id="2498619"/>
    <lineage>
        <taxon>Eukaryota</taxon>
        <taxon>Fungi</taxon>
        <taxon>Dikarya</taxon>
        <taxon>Basidiomycota</taxon>
        <taxon>Agaricomycotina</taxon>
        <taxon>Agaricomycetes</taxon>
        <taxon>Polyporales</taxon>
        <taxon>Polyporaceae</taxon>
        <taxon>Lentinus</taxon>
    </lineage>
</organism>
<feature type="region of interest" description="Disordered" evidence="1">
    <location>
        <begin position="551"/>
        <end position="574"/>
    </location>
</feature>
<proteinExistence type="predicted"/>
<dbReference type="EMBL" id="KZ857515">
    <property type="protein sequence ID" value="RDX41350.1"/>
    <property type="molecule type" value="Genomic_DNA"/>
</dbReference>
<evidence type="ECO:0000313" key="3">
    <source>
        <dbReference type="Proteomes" id="UP000256964"/>
    </source>
</evidence>
<dbReference type="OrthoDB" id="2741929at2759"/>
<gene>
    <name evidence="2" type="ORF">OH76DRAFT_1412211</name>
</gene>
<evidence type="ECO:0000256" key="1">
    <source>
        <dbReference type="SAM" id="MobiDB-lite"/>
    </source>
</evidence>
<protein>
    <submittedName>
        <fullName evidence="2">Uncharacterized protein</fullName>
    </submittedName>
</protein>
<sequence length="574" mass="67175">MTDMLTHQDTTDDEDLKAKLRAYEKEFGRLCAENAILKMTLARSAASHRTLPRLHFMALPRKVVQLILREVAPARHSYDPSYQRGEHNPWLLHQRSKNSLPLICKDLFWMGTAVLYEDIVLRRAEEIRALANTLHGCRTGHDIRRTIKSIRLDSCLVRFGHHSNGVRDDLEFIFDQCRALRSLSYHPHRYYPYREDASHEGYCCPFDWLFNPTWFYDEQAPVLLRTPLAQNLRRLDMAISLTEERLVDFHAVLQGSCSLESLSLGHLPELAQVTETMLQQAFDQNHSYVRHVRRGRPRGELFSLLDPVKLAHLTELEVYMGDPMIEEYIHDYWEMPSLTHLTALMCKQWPHHLLKQFGKRIVYLHMFPCSSVLERFDWEPCATIYRTCPRLEHLVLPKHLSIINPVIRSRTLKYLDVWTTKMGIERGRPVADDHARSLVRDFQEIPHSKLPALLGVRFLLTDSSDKWDKRIRTRVRSPDWPIVADPTLIPDCSPALVRYHRFPDTWVVQTAWGVFPSEHDFADEPCQDDQVHLRWPEAYNRCNWYEDFMSVEEESDSEEAQENGDSMSEDGDVP</sequence>
<name>A0A371CM51_9APHY</name>
<keyword evidence="3" id="KW-1185">Reference proteome</keyword>
<evidence type="ECO:0000313" key="2">
    <source>
        <dbReference type="EMBL" id="RDX41350.1"/>
    </source>
</evidence>
<dbReference type="Proteomes" id="UP000256964">
    <property type="component" value="Unassembled WGS sequence"/>
</dbReference>
<accession>A0A371CM51</accession>